<comment type="caution">
    <text evidence="1">The sequence shown here is derived from an EMBL/GenBank/DDBJ whole genome shotgun (WGS) entry which is preliminary data.</text>
</comment>
<reference evidence="1 2" key="1">
    <citation type="submission" date="2019-07" db="EMBL/GenBank/DDBJ databases">
        <title>Annotation for the trematode Paragonimus westermani.</title>
        <authorList>
            <person name="Choi Y.-J."/>
        </authorList>
    </citation>
    <scope>NUCLEOTIDE SEQUENCE [LARGE SCALE GENOMIC DNA]</scope>
    <source>
        <strain evidence="1">180907_Pwestermani</strain>
    </source>
</reference>
<keyword evidence="2" id="KW-1185">Reference proteome</keyword>
<sequence length="524" mass="59471">MLGLIEREYGLRCEAIVFNEESPPFKDGKENVQYVCQRRSNDHSLHDNFSGNPLELEEIVNLSLESKLIVEPDRKQVPSSKFIDVSSMKPLKSIPADAYLDSHMYCVSGLGGISADDYQLFGVFKLTSSSKRILRIRVVTDPDLCTSIKEVQRVHMAMFSSFSTNFEATYNFPFASLSVQFDISNERLLCPPLSFVTGTLTSEIKLYDSCLLPSILEDFKLLKSIFTAYESDCSVWQTAEEPLTLEVFQSSLPLLFQVPDTQICDTISAGGIRSVPPFRHLDSTERLWDAIKIVHSRQTFRGLLNCATHYLLKHRELLKLHRRNHTQLATRLRTLLSSQGPIHLDSSSAFPYGIEYLLEIGLNKLTNDCISVLETAIPDCVSTVDDEARVVELHHRWAQLHHLYKASCFFLTLSPCCSKQVVIREVRAILNAPDPKGEWRVGLFEDPSRGPLVVSHQLSLPLSELLVPLSSIPPSLWIMRMDATEPVRTSVRLVYEHVPTRDGVDRYICHEMRLTDSYWPNSIH</sequence>
<name>A0A8T0DPT7_9TREM</name>
<evidence type="ECO:0000313" key="2">
    <source>
        <dbReference type="Proteomes" id="UP000699462"/>
    </source>
</evidence>
<dbReference type="EMBL" id="JTDF01002251">
    <property type="protein sequence ID" value="KAF8569024.1"/>
    <property type="molecule type" value="Genomic_DNA"/>
</dbReference>
<gene>
    <name evidence="1" type="ORF">P879_03079</name>
</gene>
<accession>A0A8T0DPT7</accession>
<dbReference type="AlphaFoldDB" id="A0A8T0DPT7"/>
<evidence type="ECO:0008006" key="3">
    <source>
        <dbReference type="Google" id="ProtNLM"/>
    </source>
</evidence>
<protein>
    <recommendedName>
        <fullName evidence="3">Protein zwilch</fullName>
    </recommendedName>
</protein>
<proteinExistence type="predicted"/>
<dbReference type="OrthoDB" id="6275777at2759"/>
<dbReference type="Proteomes" id="UP000699462">
    <property type="component" value="Unassembled WGS sequence"/>
</dbReference>
<evidence type="ECO:0000313" key="1">
    <source>
        <dbReference type="EMBL" id="KAF8569024.1"/>
    </source>
</evidence>
<organism evidence="1 2">
    <name type="scientific">Paragonimus westermani</name>
    <dbReference type="NCBI Taxonomy" id="34504"/>
    <lineage>
        <taxon>Eukaryota</taxon>
        <taxon>Metazoa</taxon>
        <taxon>Spiralia</taxon>
        <taxon>Lophotrochozoa</taxon>
        <taxon>Platyhelminthes</taxon>
        <taxon>Trematoda</taxon>
        <taxon>Digenea</taxon>
        <taxon>Plagiorchiida</taxon>
        <taxon>Troglotremata</taxon>
        <taxon>Troglotrematidae</taxon>
        <taxon>Paragonimus</taxon>
    </lineage>
</organism>